<proteinExistence type="predicted"/>
<accession>A0ABC9U2A4</accession>
<reference evidence="2 3" key="1">
    <citation type="submission" date="2013-07" db="EMBL/GenBank/DDBJ databases">
        <authorList>
            <person name="Weinstock G."/>
            <person name="Sodergren E."/>
            <person name="Wylie T."/>
            <person name="Fulton L."/>
            <person name="Fulton R."/>
            <person name="Fronick C."/>
            <person name="O'Laughlin M."/>
            <person name="Godfrey J."/>
            <person name="Miner T."/>
            <person name="Herter B."/>
            <person name="Appelbaum E."/>
            <person name="Cordes M."/>
            <person name="Lek S."/>
            <person name="Wollam A."/>
            <person name="Pepin K.H."/>
            <person name="Palsikar V.B."/>
            <person name="Mitreva M."/>
            <person name="Wilson R.K."/>
        </authorList>
    </citation>
    <scope>NUCLEOTIDE SEQUENCE [LARGE SCALE GENOMIC DNA]</scope>
    <source>
        <strain evidence="2 3">ATCC 14940</strain>
    </source>
</reference>
<evidence type="ECO:0000313" key="3">
    <source>
        <dbReference type="Proteomes" id="UP000016491"/>
    </source>
</evidence>
<evidence type="ECO:0000313" key="2">
    <source>
        <dbReference type="EMBL" id="ERI79464.1"/>
    </source>
</evidence>
<gene>
    <name evidence="2" type="ORF">CLOSYM_00896</name>
</gene>
<name>A0ABC9U2A4_CLOSY</name>
<organism evidence="2 3">
    <name type="scientific">[Clostridium] symbiosum ATCC 14940</name>
    <dbReference type="NCBI Taxonomy" id="411472"/>
    <lineage>
        <taxon>Bacteria</taxon>
        <taxon>Bacillati</taxon>
        <taxon>Bacillota</taxon>
        <taxon>Clostridia</taxon>
        <taxon>Lachnospirales</taxon>
        <taxon>Lachnospiraceae</taxon>
        <taxon>Otoolea</taxon>
    </lineage>
</organism>
<comment type="caution">
    <text evidence="2">The sequence shown here is derived from an EMBL/GenBank/DDBJ whole genome shotgun (WGS) entry which is preliminary data.</text>
</comment>
<dbReference type="AlphaFoldDB" id="A0ABC9U2A4"/>
<protein>
    <submittedName>
        <fullName evidence="2">Uncharacterized protein</fullName>
    </submittedName>
</protein>
<dbReference type="Proteomes" id="UP000016491">
    <property type="component" value="Unassembled WGS sequence"/>
</dbReference>
<dbReference type="EMBL" id="AWSU01000072">
    <property type="protein sequence ID" value="ERI79464.1"/>
    <property type="molecule type" value="Genomic_DNA"/>
</dbReference>
<feature type="region of interest" description="Disordered" evidence="1">
    <location>
        <begin position="1"/>
        <end position="20"/>
    </location>
</feature>
<evidence type="ECO:0000256" key="1">
    <source>
        <dbReference type="SAM" id="MobiDB-lite"/>
    </source>
</evidence>
<sequence>MALFLYPKQGGGSAGKEGRLKSKGLGAGRLAADRLRYYQGGRPYAGPRNARSFSLSEQIFQGTSFLFWRCWNGGDRG</sequence>